<dbReference type="AlphaFoldDB" id="A0A3M6UJX9"/>
<proteinExistence type="predicted"/>
<protein>
    <submittedName>
        <fullName evidence="1">Uncharacterized protein</fullName>
    </submittedName>
</protein>
<reference evidence="1 2" key="1">
    <citation type="journal article" date="2018" name="Sci. Rep.">
        <title>Comparative analysis of the Pocillopora damicornis genome highlights role of immune system in coral evolution.</title>
        <authorList>
            <person name="Cunning R."/>
            <person name="Bay R.A."/>
            <person name="Gillette P."/>
            <person name="Baker A.C."/>
            <person name="Traylor-Knowles N."/>
        </authorList>
    </citation>
    <scope>NUCLEOTIDE SEQUENCE [LARGE SCALE GENOMIC DNA]</scope>
    <source>
        <strain evidence="1">RSMAS</strain>
        <tissue evidence="1">Whole animal</tissue>
    </source>
</reference>
<accession>A0A3M6UJX9</accession>
<organism evidence="1 2">
    <name type="scientific">Pocillopora damicornis</name>
    <name type="common">Cauliflower coral</name>
    <name type="synonym">Millepora damicornis</name>
    <dbReference type="NCBI Taxonomy" id="46731"/>
    <lineage>
        <taxon>Eukaryota</taxon>
        <taxon>Metazoa</taxon>
        <taxon>Cnidaria</taxon>
        <taxon>Anthozoa</taxon>
        <taxon>Hexacorallia</taxon>
        <taxon>Scleractinia</taxon>
        <taxon>Astrocoeniina</taxon>
        <taxon>Pocilloporidae</taxon>
        <taxon>Pocillopora</taxon>
    </lineage>
</organism>
<evidence type="ECO:0000313" key="1">
    <source>
        <dbReference type="EMBL" id="RMX53688.1"/>
    </source>
</evidence>
<evidence type="ECO:0000313" key="2">
    <source>
        <dbReference type="Proteomes" id="UP000275408"/>
    </source>
</evidence>
<dbReference type="Proteomes" id="UP000275408">
    <property type="component" value="Unassembled WGS sequence"/>
</dbReference>
<keyword evidence="2" id="KW-1185">Reference proteome</keyword>
<sequence>MRSSRFSSLHLKISKLYSEGYSQKVKANSFQDGPSSSLPSDVKRVGEVYLQTFEILDDQVKSFLMFQFYLTSEIFYLRWEKYRAGIAPSGGGKKFSVEGEEAIKGNLIYFIRNDKVKVKNHREAFVYCVLGTQVNVRSPILCSSGSAKEAQRELFVLAEDTIRNPDILKSVQRYQIAIDKAKVILDLAISPITLLMPSNLPLNTELSSC</sequence>
<name>A0A3M6UJX9_POCDA</name>
<comment type="caution">
    <text evidence="1">The sequence shown here is derived from an EMBL/GenBank/DDBJ whole genome shotgun (WGS) entry which is preliminary data.</text>
</comment>
<dbReference type="EMBL" id="RCHS01001413">
    <property type="protein sequence ID" value="RMX53688.1"/>
    <property type="molecule type" value="Genomic_DNA"/>
</dbReference>
<gene>
    <name evidence="1" type="ORF">pdam_00000472</name>
</gene>